<reference evidence="1" key="1">
    <citation type="submission" date="2020-05" db="EMBL/GenBank/DDBJ databases">
        <authorList>
            <person name="Chiriac C."/>
            <person name="Salcher M."/>
            <person name="Ghai R."/>
            <person name="Kavagutti S V."/>
        </authorList>
    </citation>
    <scope>NUCLEOTIDE SEQUENCE</scope>
</reference>
<dbReference type="AlphaFoldDB" id="A0A6J7D7G8"/>
<proteinExistence type="predicted"/>
<evidence type="ECO:0000313" key="1">
    <source>
        <dbReference type="EMBL" id="CAB4864934.1"/>
    </source>
</evidence>
<protein>
    <submittedName>
        <fullName evidence="1">Unannotated protein</fullName>
    </submittedName>
</protein>
<gene>
    <name evidence="1" type="ORF">UFOPK3423_00439</name>
</gene>
<sequence>MSGAFDALVLGTAATAPAAAASVALRLARRRGGAALILTLGCADAGRQARVLAAPSAARLAAELAQQGQVAAACGRLVRIALPTDEPLPAALWLSTAAGEAPCVVACCGPRSEQGEVLLQHAGVVHLVGSEDDPICRLALDGLRRDGRNADLLRPPSGAVTALALLGVGP</sequence>
<dbReference type="EMBL" id="CAFBLQ010000032">
    <property type="protein sequence ID" value="CAB4864934.1"/>
    <property type="molecule type" value="Genomic_DNA"/>
</dbReference>
<name>A0A6J7D7G8_9ZZZZ</name>
<organism evidence="1">
    <name type="scientific">freshwater metagenome</name>
    <dbReference type="NCBI Taxonomy" id="449393"/>
    <lineage>
        <taxon>unclassified sequences</taxon>
        <taxon>metagenomes</taxon>
        <taxon>ecological metagenomes</taxon>
    </lineage>
</organism>
<accession>A0A6J7D7G8</accession>